<proteinExistence type="predicted"/>
<dbReference type="InterPro" id="IPR013709">
    <property type="entry name" value="2-isopropylmalate_synth_dimer"/>
</dbReference>
<dbReference type="SMART" id="SM00917">
    <property type="entry name" value="LeuA_dimer"/>
    <property type="match status" value="1"/>
</dbReference>
<dbReference type="Pfam" id="PF08502">
    <property type="entry name" value="LeuA_dimer"/>
    <property type="match status" value="1"/>
</dbReference>
<dbReference type="EMBL" id="UINC01196670">
    <property type="protein sequence ID" value="SVE13782.1"/>
    <property type="molecule type" value="Genomic_DNA"/>
</dbReference>
<organism evidence="4">
    <name type="scientific">marine metagenome</name>
    <dbReference type="NCBI Taxonomy" id="408172"/>
    <lineage>
        <taxon>unclassified sequences</taxon>
        <taxon>metagenomes</taxon>
        <taxon>ecological metagenomes</taxon>
    </lineage>
</organism>
<feature type="domain" description="2-isopropylmalate synthase LeuA allosteric (dimerisation)" evidence="3">
    <location>
        <begin position="1"/>
        <end position="67"/>
    </location>
</feature>
<keyword evidence="1" id="KW-0808">Transferase</keyword>
<keyword evidence="2" id="KW-1133">Transmembrane helix</keyword>
<dbReference type="GO" id="GO:0003852">
    <property type="term" value="F:2-isopropylmalate synthase activity"/>
    <property type="evidence" value="ECO:0007669"/>
    <property type="project" value="InterPro"/>
</dbReference>
<sequence>NALKQDLDLSVKVLDYHQHAISTGSDARAVAYIEIKNEGKSSWGVGMHVNTVIAGLLSVISALNKITSR</sequence>
<dbReference type="SUPFAM" id="SSF110921">
    <property type="entry name" value="2-isopropylmalate synthase LeuA, allosteric (dimerisation) domain"/>
    <property type="match status" value="1"/>
</dbReference>
<feature type="transmembrane region" description="Helical" evidence="2">
    <location>
        <begin position="45"/>
        <end position="63"/>
    </location>
</feature>
<dbReference type="InterPro" id="IPR036230">
    <property type="entry name" value="LeuA_allosteric_dom_sf"/>
</dbReference>
<name>A0A383B1E0_9ZZZZ</name>
<protein>
    <recommendedName>
        <fullName evidence="3">2-isopropylmalate synthase LeuA allosteric (dimerisation) domain-containing protein</fullName>
    </recommendedName>
</protein>
<accession>A0A383B1E0</accession>
<evidence type="ECO:0000256" key="1">
    <source>
        <dbReference type="ARBA" id="ARBA00022679"/>
    </source>
</evidence>
<gene>
    <name evidence="4" type="ORF">METZ01_LOCUS466636</name>
</gene>
<evidence type="ECO:0000259" key="3">
    <source>
        <dbReference type="SMART" id="SM00917"/>
    </source>
</evidence>
<dbReference type="AlphaFoldDB" id="A0A383B1E0"/>
<feature type="non-terminal residue" evidence="4">
    <location>
        <position position="1"/>
    </location>
</feature>
<dbReference type="PANTHER" id="PTHR46911">
    <property type="match status" value="1"/>
</dbReference>
<reference evidence="4" key="1">
    <citation type="submission" date="2018-05" db="EMBL/GenBank/DDBJ databases">
        <authorList>
            <person name="Lanie J.A."/>
            <person name="Ng W.-L."/>
            <person name="Kazmierczak K.M."/>
            <person name="Andrzejewski T.M."/>
            <person name="Davidsen T.M."/>
            <person name="Wayne K.J."/>
            <person name="Tettelin H."/>
            <person name="Glass J.I."/>
            <person name="Rusch D."/>
            <person name="Podicherti R."/>
            <person name="Tsui H.-C.T."/>
            <person name="Winkler M.E."/>
        </authorList>
    </citation>
    <scope>NUCLEOTIDE SEQUENCE</scope>
</reference>
<dbReference type="Gene3D" id="3.30.160.270">
    <property type="match status" value="1"/>
</dbReference>
<evidence type="ECO:0000313" key="4">
    <source>
        <dbReference type="EMBL" id="SVE13782.1"/>
    </source>
</evidence>
<keyword evidence="2" id="KW-0472">Membrane</keyword>
<dbReference type="PANTHER" id="PTHR46911:SF1">
    <property type="entry name" value="2-ISOPROPYLMALATE SYNTHASE"/>
    <property type="match status" value="1"/>
</dbReference>
<evidence type="ECO:0000256" key="2">
    <source>
        <dbReference type="SAM" id="Phobius"/>
    </source>
</evidence>
<dbReference type="GO" id="GO:0009098">
    <property type="term" value="P:L-leucine biosynthetic process"/>
    <property type="evidence" value="ECO:0007669"/>
    <property type="project" value="InterPro"/>
</dbReference>
<keyword evidence="2" id="KW-0812">Transmembrane</keyword>